<evidence type="ECO:0000313" key="2">
    <source>
        <dbReference type="WBParaSite" id="SPAL_0001623550.1"/>
    </source>
</evidence>
<name>A0A0N5CEE6_STREA</name>
<dbReference type="Proteomes" id="UP000046392">
    <property type="component" value="Unplaced"/>
</dbReference>
<accession>A0A0N5CEE6</accession>
<keyword evidence="1" id="KW-1185">Reference proteome</keyword>
<evidence type="ECO:0000313" key="1">
    <source>
        <dbReference type="Proteomes" id="UP000046392"/>
    </source>
</evidence>
<proteinExistence type="predicted"/>
<protein>
    <submittedName>
        <fullName evidence="2">Uncharacterized protein</fullName>
    </submittedName>
</protein>
<reference evidence="2" key="1">
    <citation type="submission" date="2017-02" db="UniProtKB">
        <authorList>
            <consortium name="WormBaseParasite"/>
        </authorList>
    </citation>
    <scope>IDENTIFICATION</scope>
</reference>
<sequence length="50" mass="5901">MKFAVKSLLLLPSSYNDFLFLAMTLERRGLYQNTQKNNTIIFSTIFKRAR</sequence>
<dbReference type="AlphaFoldDB" id="A0A0N5CEE6"/>
<dbReference type="WBParaSite" id="SPAL_0001623550.1">
    <property type="protein sequence ID" value="SPAL_0001623550.1"/>
    <property type="gene ID" value="SPAL_0001623550"/>
</dbReference>
<organism evidence="1 2">
    <name type="scientific">Strongyloides papillosus</name>
    <name type="common">Intestinal threadworm</name>
    <dbReference type="NCBI Taxonomy" id="174720"/>
    <lineage>
        <taxon>Eukaryota</taxon>
        <taxon>Metazoa</taxon>
        <taxon>Ecdysozoa</taxon>
        <taxon>Nematoda</taxon>
        <taxon>Chromadorea</taxon>
        <taxon>Rhabditida</taxon>
        <taxon>Tylenchina</taxon>
        <taxon>Panagrolaimomorpha</taxon>
        <taxon>Strongyloidoidea</taxon>
        <taxon>Strongyloididae</taxon>
        <taxon>Strongyloides</taxon>
    </lineage>
</organism>